<evidence type="ECO:0000259" key="7">
    <source>
        <dbReference type="PROSITE" id="PS50059"/>
    </source>
</evidence>
<feature type="domain" description="PPIase FKBP-type" evidence="7">
    <location>
        <begin position="122"/>
        <end position="215"/>
    </location>
</feature>
<keyword evidence="6" id="KW-0812">Transmembrane</keyword>
<evidence type="ECO:0000256" key="6">
    <source>
        <dbReference type="SAM" id="Phobius"/>
    </source>
</evidence>
<proteinExistence type="predicted"/>
<dbReference type="PROSITE" id="PS50059">
    <property type="entry name" value="FKBP_PPIASE"/>
    <property type="match status" value="1"/>
</dbReference>
<dbReference type="EMBL" id="KV919121">
    <property type="protein sequence ID" value="OSX71622.1"/>
    <property type="molecule type" value="Genomic_DNA"/>
</dbReference>
<sequence>MSQTMPAPNLLRRRPVSRGRSRVWRGLAIVVGVIGAMAVAGAAFGIVLRGAGHSVFALGDLGKSALGLWLGGGRGGGGGEPRGGGIGGGGTPDDPFADFRTTASGLRIKDDVVGTGAVAPTVCRATVGYVGAQHAFPPDPAAAIFDASSRHGRPVAFSIGARRVIRGWDEGIPGMAVGGTRRLIIPSDLAYGPDGNGDIEGGATLYFTVELVNVTTA</sequence>
<keyword evidence="6" id="KW-0472">Membrane</keyword>
<comment type="catalytic activity">
    <reaction evidence="1 5">
        <text>[protein]-peptidylproline (omega=180) = [protein]-peptidylproline (omega=0)</text>
        <dbReference type="Rhea" id="RHEA:16237"/>
        <dbReference type="Rhea" id="RHEA-COMP:10747"/>
        <dbReference type="Rhea" id="RHEA-COMP:10748"/>
        <dbReference type="ChEBI" id="CHEBI:83833"/>
        <dbReference type="ChEBI" id="CHEBI:83834"/>
        <dbReference type="EC" id="5.2.1.8"/>
    </reaction>
</comment>
<dbReference type="PANTHER" id="PTHR43811">
    <property type="entry name" value="FKBP-TYPE PEPTIDYL-PROLYL CIS-TRANS ISOMERASE FKPA"/>
    <property type="match status" value="1"/>
</dbReference>
<keyword evidence="4 5" id="KW-0413">Isomerase</keyword>
<evidence type="ECO:0000256" key="1">
    <source>
        <dbReference type="ARBA" id="ARBA00000971"/>
    </source>
</evidence>
<accession>A0A1X6NSP3</accession>
<dbReference type="Pfam" id="PF00254">
    <property type="entry name" value="FKBP_C"/>
    <property type="match status" value="1"/>
</dbReference>
<evidence type="ECO:0000313" key="9">
    <source>
        <dbReference type="Proteomes" id="UP000218209"/>
    </source>
</evidence>
<dbReference type="AlphaFoldDB" id="A0A1X6NSP3"/>
<dbReference type="InterPro" id="IPR046357">
    <property type="entry name" value="PPIase_dom_sf"/>
</dbReference>
<dbReference type="Gene3D" id="3.10.50.40">
    <property type="match status" value="1"/>
</dbReference>
<name>A0A1X6NSP3_PORUM</name>
<evidence type="ECO:0000256" key="2">
    <source>
        <dbReference type="ARBA" id="ARBA00013194"/>
    </source>
</evidence>
<dbReference type="GO" id="GO:0003755">
    <property type="term" value="F:peptidyl-prolyl cis-trans isomerase activity"/>
    <property type="evidence" value="ECO:0007669"/>
    <property type="project" value="UniProtKB-KW"/>
</dbReference>
<dbReference type="SUPFAM" id="SSF54534">
    <property type="entry name" value="FKBP-like"/>
    <property type="match status" value="1"/>
</dbReference>
<dbReference type="Proteomes" id="UP000218209">
    <property type="component" value="Unassembled WGS sequence"/>
</dbReference>
<evidence type="ECO:0000313" key="8">
    <source>
        <dbReference type="EMBL" id="OSX71622.1"/>
    </source>
</evidence>
<evidence type="ECO:0000256" key="5">
    <source>
        <dbReference type="PROSITE-ProRule" id="PRU00277"/>
    </source>
</evidence>
<evidence type="ECO:0000256" key="4">
    <source>
        <dbReference type="ARBA" id="ARBA00023235"/>
    </source>
</evidence>
<keyword evidence="3 5" id="KW-0697">Rotamase</keyword>
<dbReference type="EC" id="5.2.1.8" evidence="2 5"/>
<dbReference type="PANTHER" id="PTHR43811:SF19">
    <property type="entry name" value="39 KDA FK506-BINDING NUCLEAR PROTEIN"/>
    <property type="match status" value="1"/>
</dbReference>
<keyword evidence="6" id="KW-1133">Transmembrane helix</keyword>
<feature type="transmembrane region" description="Helical" evidence="6">
    <location>
        <begin position="23"/>
        <end position="48"/>
    </location>
</feature>
<dbReference type="InterPro" id="IPR001179">
    <property type="entry name" value="PPIase_FKBP_dom"/>
</dbReference>
<organism evidence="8 9">
    <name type="scientific">Porphyra umbilicalis</name>
    <name type="common">Purple laver</name>
    <name type="synonym">Red alga</name>
    <dbReference type="NCBI Taxonomy" id="2786"/>
    <lineage>
        <taxon>Eukaryota</taxon>
        <taxon>Rhodophyta</taxon>
        <taxon>Bangiophyceae</taxon>
        <taxon>Bangiales</taxon>
        <taxon>Bangiaceae</taxon>
        <taxon>Porphyra</taxon>
    </lineage>
</organism>
<keyword evidence="9" id="KW-1185">Reference proteome</keyword>
<dbReference type="OrthoDB" id="1902587at2759"/>
<gene>
    <name evidence="8" type="ORF">BU14_0518s0014</name>
</gene>
<reference evidence="8 9" key="1">
    <citation type="submission" date="2017-03" db="EMBL/GenBank/DDBJ databases">
        <title>WGS assembly of Porphyra umbilicalis.</title>
        <authorList>
            <person name="Brawley S.H."/>
            <person name="Blouin N.A."/>
            <person name="Ficko-Blean E."/>
            <person name="Wheeler G.L."/>
            <person name="Lohr M."/>
            <person name="Goodson H.V."/>
            <person name="Jenkins J.W."/>
            <person name="Blaby-Haas C.E."/>
            <person name="Helliwell K.E."/>
            <person name="Chan C."/>
            <person name="Marriage T."/>
            <person name="Bhattacharya D."/>
            <person name="Klein A.S."/>
            <person name="Badis Y."/>
            <person name="Brodie J."/>
            <person name="Cao Y."/>
            <person name="Collen J."/>
            <person name="Dittami S.M."/>
            <person name="Gachon C.M."/>
            <person name="Green B.R."/>
            <person name="Karpowicz S."/>
            <person name="Kim J.W."/>
            <person name="Kudahl U."/>
            <person name="Lin S."/>
            <person name="Michel G."/>
            <person name="Mittag M."/>
            <person name="Olson B.J."/>
            <person name="Pangilinan J."/>
            <person name="Peng Y."/>
            <person name="Qiu H."/>
            <person name="Shu S."/>
            <person name="Singer J.T."/>
            <person name="Smith A.G."/>
            <person name="Sprecher B.N."/>
            <person name="Wagner V."/>
            <person name="Wang W."/>
            <person name="Wang Z.-Y."/>
            <person name="Yan J."/>
            <person name="Yarish C."/>
            <person name="Zoeuner-Riek S."/>
            <person name="Zhuang Y."/>
            <person name="Zou Y."/>
            <person name="Lindquist E.A."/>
            <person name="Grimwood J."/>
            <person name="Barry K."/>
            <person name="Rokhsar D.S."/>
            <person name="Schmutz J."/>
            <person name="Stiller J.W."/>
            <person name="Grossman A.R."/>
            <person name="Prochnik S.E."/>
        </authorList>
    </citation>
    <scope>NUCLEOTIDE SEQUENCE [LARGE SCALE GENOMIC DNA]</scope>
    <source>
        <strain evidence="8">4086291</strain>
    </source>
</reference>
<evidence type="ECO:0000256" key="3">
    <source>
        <dbReference type="ARBA" id="ARBA00023110"/>
    </source>
</evidence>
<protein>
    <recommendedName>
        <fullName evidence="2 5">peptidylprolyl isomerase</fullName>
        <ecNumber evidence="2 5">5.2.1.8</ecNumber>
    </recommendedName>
</protein>